<dbReference type="OrthoDB" id="126772at2759"/>
<dbReference type="PROSITE" id="PS51465">
    <property type="entry name" value="KAZAL_2"/>
    <property type="match status" value="1"/>
</dbReference>
<dbReference type="InterPro" id="IPR002350">
    <property type="entry name" value="Kazal_dom"/>
</dbReference>
<feature type="signal peptide" evidence="1">
    <location>
        <begin position="1"/>
        <end position="23"/>
    </location>
</feature>
<dbReference type="Proteomes" id="UP000095300">
    <property type="component" value="Unassembled WGS sequence"/>
</dbReference>
<evidence type="ECO:0000313" key="4">
    <source>
        <dbReference type="Proteomes" id="UP000095300"/>
    </source>
</evidence>
<proteinExistence type="predicted"/>
<dbReference type="VEuPathDB" id="VectorBase:SCAU004228"/>
<dbReference type="KEGG" id="scac:106089857"/>
<dbReference type="InterPro" id="IPR036058">
    <property type="entry name" value="Kazal_dom_sf"/>
</dbReference>
<feature type="chain" id="PRO_5009325905" description="Kazal-like domain-containing protein" evidence="1">
    <location>
        <begin position="24"/>
        <end position="91"/>
    </location>
</feature>
<evidence type="ECO:0000256" key="1">
    <source>
        <dbReference type="SAM" id="SignalP"/>
    </source>
</evidence>
<gene>
    <name evidence="3" type="primary">106089857</name>
</gene>
<name>A0A1I8P2G1_STOCA</name>
<sequence length="91" mass="10099">MNSISLVLALALAILCSLMQVEGNATCRRICTFEYEPVCGTLKGPGPRIDSCTFGNLCAFKVHKCITQHPWTHSDGRCRRDNPNCDEIIRS</sequence>
<dbReference type="SUPFAM" id="SSF100895">
    <property type="entry name" value="Kazal-type serine protease inhibitors"/>
    <property type="match status" value="1"/>
</dbReference>
<reference evidence="3" key="1">
    <citation type="submission" date="2020-05" db="UniProtKB">
        <authorList>
            <consortium name="EnsemblMetazoa"/>
        </authorList>
    </citation>
    <scope>IDENTIFICATION</scope>
    <source>
        <strain evidence="3">USDA</strain>
    </source>
</reference>
<feature type="domain" description="Kazal-like" evidence="2">
    <location>
        <begin position="21"/>
        <end position="80"/>
    </location>
</feature>
<dbReference type="EnsemblMetazoa" id="SCAU004228-RA">
    <property type="protein sequence ID" value="SCAU004228-PA"/>
    <property type="gene ID" value="SCAU004228"/>
</dbReference>
<accession>A0A1I8P2G1</accession>
<organism evidence="3 4">
    <name type="scientific">Stomoxys calcitrans</name>
    <name type="common">Stable fly</name>
    <name type="synonym">Conops calcitrans</name>
    <dbReference type="NCBI Taxonomy" id="35570"/>
    <lineage>
        <taxon>Eukaryota</taxon>
        <taxon>Metazoa</taxon>
        <taxon>Ecdysozoa</taxon>
        <taxon>Arthropoda</taxon>
        <taxon>Hexapoda</taxon>
        <taxon>Insecta</taxon>
        <taxon>Pterygota</taxon>
        <taxon>Neoptera</taxon>
        <taxon>Endopterygota</taxon>
        <taxon>Diptera</taxon>
        <taxon>Brachycera</taxon>
        <taxon>Muscomorpha</taxon>
        <taxon>Muscoidea</taxon>
        <taxon>Muscidae</taxon>
        <taxon>Stomoxys</taxon>
    </lineage>
</organism>
<dbReference type="AlphaFoldDB" id="A0A1I8P2G1"/>
<keyword evidence="4" id="KW-1185">Reference proteome</keyword>
<evidence type="ECO:0000313" key="3">
    <source>
        <dbReference type="EnsemblMetazoa" id="SCAU004228-PA"/>
    </source>
</evidence>
<keyword evidence="1" id="KW-0732">Signal</keyword>
<evidence type="ECO:0000259" key="2">
    <source>
        <dbReference type="PROSITE" id="PS51465"/>
    </source>
</evidence>
<protein>
    <recommendedName>
        <fullName evidence="2">Kazal-like domain-containing protein</fullName>
    </recommendedName>
</protein>
<dbReference type="Gene3D" id="3.30.60.30">
    <property type="match status" value="1"/>
</dbReference>